<gene>
    <name evidence="2" type="ORF">OCBIM_22039659mg</name>
</gene>
<dbReference type="EMBL" id="KQ423719">
    <property type="protein sequence ID" value="KOF72310.1"/>
    <property type="molecule type" value="Genomic_DNA"/>
</dbReference>
<accession>A0A0L8G6U9</accession>
<dbReference type="AlphaFoldDB" id="A0A0L8G6U9"/>
<feature type="non-terminal residue" evidence="2">
    <location>
        <position position="74"/>
    </location>
</feature>
<feature type="compositionally biased region" description="Basic residues" evidence="1">
    <location>
        <begin position="25"/>
        <end position="34"/>
    </location>
</feature>
<evidence type="ECO:0000256" key="1">
    <source>
        <dbReference type="SAM" id="MobiDB-lite"/>
    </source>
</evidence>
<protein>
    <submittedName>
        <fullName evidence="2">Uncharacterized protein</fullName>
    </submittedName>
</protein>
<name>A0A0L8G6U9_OCTBM</name>
<feature type="region of interest" description="Disordered" evidence="1">
    <location>
        <begin position="1"/>
        <end position="37"/>
    </location>
</feature>
<proteinExistence type="predicted"/>
<reference evidence="2" key="1">
    <citation type="submission" date="2015-07" db="EMBL/GenBank/DDBJ databases">
        <title>MeaNS - Measles Nucleotide Surveillance Program.</title>
        <authorList>
            <person name="Tran T."/>
            <person name="Druce J."/>
        </authorList>
    </citation>
    <scope>NUCLEOTIDE SEQUENCE</scope>
    <source>
        <strain evidence="2">UCB-OBI-ISO-001</strain>
        <tissue evidence="2">Gonad</tissue>
    </source>
</reference>
<evidence type="ECO:0000313" key="2">
    <source>
        <dbReference type="EMBL" id="KOF72310.1"/>
    </source>
</evidence>
<organism evidence="2">
    <name type="scientific">Octopus bimaculoides</name>
    <name type="common">California two-spotted octopus</name>
    <dbReference type="NCBI Taxonomy" id="37653"/>
    <lineage>
        <taxon>Eukaryota</taxon>
        <taxon>Metazoa</taxon>
        <taxon>Spiralia</taxon>
        <taxon>Lophotrochozoa</taxon>
        <taxon>Mollusca</taxon>
        <taxon>Cephalopoda</taxon>
        <taxon>Coleoidea</taxon>
        <taxon>Octopodiformes</taxon>
        <taxon>Octopoda</taxon>
        <taxon>Incirrata</taxon>
        <taxon>Octopodidae</taxon>
        <taxon>Octopus</taxon>
    </lineage>
</organism>
<sequence length="74" mass="9228">MKERGRFIRESDRNRESQNREKGRDGKRKKRGGAKHIEKRVLERGGYIERQMNRERRMESEIRFYKERKRCGRM</sequence>
<feature type="compositionally biased region" description="Basic and acidic residues" evidence="1">
    <location>
        <begin position="1"/>
        <end position="24"/>
    </location>
</feature>